<keyword evidence="7 13" id="KW-0520">NAD</keyword>
<evidence type="ECO:0000256" key="12">
    <source>
        <dbReference type="ARBA" id="ARBA00049396"/>
    </source>
</evidence>
<evidence type="ECO:0000256" key="4">
    <source>
        <dbReference type="ARBA" id="ARBA00022857"/>
    </source>
</evidence>
<organism evidence="16 17">
    <name type="scientific">Mogibacterium pumilum</name>
    <dbReference type="NCBI Taxonomy" id="86332"/>
    <lineage>
        <taxon>Bacteria</taxon>
        <taxon>Bacillati</taxon>
        <taxon>Bacillota</taxon>
        <taxon>Clostridia</taxon>
        <taxon>Peptostreptococcales</taxon>
        <taxon>Anaerovoracaceae</taxon>
        <taxon>Mogibacterium</taxon>
    </lineage>
</organism>
<dbReference type="SUPFAM" id="SSF51735">
    <property type="entry name" value="NAD(P)-binding Rossmann-fold domains"/>
    <property type="match status" value="1"/>
</dbReference>
<keyword evidence="6 13" id="KW-0560">Oxidoreductase</keyword>
<comment type="catalytic activity">
    <reaction evidence="12 13">
        <text>(S)-2,3,4,5-tetrahydrodipicolinate + NAD(+) + H2O = (2S,4S)-4-hydroxy-2,3,4,5-tetrahydrodipicolinate + NADH + H(+)</text>
        <dbReference type="Rhea" id="RHEA:35323"/>
        <dbReference type="ChEBI" id="CHEBI:15377"/>
        <dbReference type="ChEBI" id="CHEBI:15378"/>
        <dbReference type="ChEBI" id="CHEBI:16845"/>
        <dbReference type="ChEBI" id="CHEBI:57540"/>
        <dbReference type="ChEBI" id="CHEBI:57945"/>
        <dbReference type="ChEBI" id="CHEBI:67139"/>
        <dbReference type="EC" id="1.17.1.8"/>
    </reaction>
</comment>
<evidence type="ECO:0000256" key="11">
    <source>
        <dbReference type="ARBA" id="ARBA00049080"/>
    </source>
</evidence>
<dbReference type="AlphaFoldDB" id="A0A223ASB3"/>
<dbReference type="PANTHER" id="PTHR20836:SF0">
    <property type="entry name" value="4-HYDROXY-TETRAHYDRODIPICOLINATE REDUCTASE 1, CHLOROPLASTIC-RELATED"/>
    <property type="match status" value="1"/>
</dbReference>
<dbReference type="GO" id="GO:0051287">
    <property type="term" value="F:NAD binding"/>
    <property type="evidence" value="ECO:0007669"/>
    <property type="project" value="UniProtKB-UniRule"/>
</dbReference>
<dbReference type="UniPathway" id="UPA00034">
    <property type="reaction ID" value="UER00018"/>
</dbReference>
<dbReference type="RefSeq" id="WP_094234079.1">
    <property type="nucleotide sequence ID" value="NZ_CP016199.1"/>
</dbReference>
<keyword evidence="8 13" id="KW-0457">Lysine biosynthesis</keyword>
<dbReference type="Gene3D" id="3.40.50.720">
    <property type="entry name" value="NAD(P)-binding Rossmann-like Domain"/>
    <property type="match status" value="1"/>
</dbReference>
<dbReference type="GO" id="GO:0019877">
    <property type="term" value="P:diaminopimelate biosynthetic process"/>
    <property type="evidence" value="ECO:0007669"/>
    <property type="project" value="UniProtKB-UniRule"/>
</dbReference>
<dbReference type="InterPro" id="IPR023940">
    <property type="entry name" value="DHDPR_bac"/>
</dbReference>
<feature type="active site" description="Proton donor" evidence="13">
    <location>
        <position position="158"/>
    </location>
</feature>
<dbReference type="EC" id="1.17.1.8" evidence="10 13"/>
<comment type="subcellular location">
    <subcellularLocation>
        <location evidence="13">Cytoplasm</location>
    </subcellularLocation>
</comment>
<feature type="binding site" evidence="13">
    <location>
        <begin position="7"/>
        <end position="12"/>
    </location>
    <ligand>
        <name>NAD(+)</name>
        <dbReference type="ChEBI" id="CHEBI:57540"/>
    </ligand>
</feature>
<comment type="subunit">
    <text evidence="13">Homotetramer.</text>
</comment>
<evidence type="ECO:0000259" key="14">
    <source>
        <dbReference type="Pfam" id="PF01113"/>
    </source>
</evidence>
<dbReference type="Pfam" id="PF01113">
    <property type="entry name" value="DapB_N"/>
    <property type="match status" value="1"/>
</dbReference>
<comment type="function">
    <text evidence="13">Catalyzes the conversion of 4-hydroxy-tetrahydrodipicolinate (HTPA) to tetrahydrodipicolinate.</text>
</comment>
<comment type="caution">
    <text evidence="13">Was originally thought to be a dihydrodipicolinate reductase (DHDPR), catalyzing the conversion of dihydrodipicolinate to tetrahydrodipicolinate. However, it was shown in E.coli that the substrate of the enzymatic reaction is not dihydrodipicolinate (DHDP) but in fact (2S,4S)-4-hydroxy-2,3,4,5-tetrahydrodipicolinic acid (HTPA), the product released by the DapA-catalyzed reaction.</text>
</comment>
<comment type="pathway">
    <text evidence="9 13">Amino-acid biosynthesis; L-lysine biosynthesis via DAP pathway; (S)-tetrahydrodipicolinate from L-aspartate: step 4/4.</text>
</comment>
<evidence type="ECO:0000256" key="7">
    <source>
        <dbReference type="ARBA" id="ARBA00023027"/>
    </source>
</evidence>
<dbReference type="GO" id="GO:0005829">
    <property type="term" value="C:cytosol"/>
    <property type="evidence" value="ECO:0007669"/>
    <property type="project" value="TreeGrafter"/>
</dbReference>
<dbReference type="InterPro" id="IPR022664">
    <property type="entry name" value="DapB_N_CS"/>
</dbReference>
<dbReference type="GO" id="GO:0016726">
    <property type="term" value="F:oxidoreductase activity, acting on CH or CH2 groups, NAD or NADP as acceptor"/>
    <property type="evidence" value="ECO:0007669"/>
    <property type="project" value="UniProtKB-UniRule"/>
</dbReference>
<evidence type="ECO:0000256" key="3">
    <source>
        <dbReference type="ARBA" id="ARBA00022605"/>
    </source>
</evidence>
<evidence type="ECO:0000313" key="16">
    <source>
        <dbReference type="EMBL" id="ASS37850.1"/>
    </source>
</evidence>
<feature type="binding site" evidence="13">
    <location>
        <position position="36"/>
    </location>
    <ligand>
        <name>NAD(+)</name>
        <dbReference type="ChEBI" id="CHEBI:57540"/>
    </ligand>
</feature>
<keyword evidence="4 13" id="KW-0521">NADP</keyword>
<dbReference type="InterPro" id="IPR000846">
    <property type="entry name" value="DapB_N"/>
</dbReference>
<dbReference type="OrthoDB" id="9790352at2"/>
<dbReference type="Gene3D" id="3.30.360.10">
    <property type="entry name" value="Dihydrodipicolinate Reductase, domain 2"/>
    <property type="match status" value="1"/>
</dbReference>
<dbReference type="PROSITE" id="PS01298">
    <property type="entry name" value="DAPB"/>
    <property type="match status" value="1"/>
</dbReference>
<dbReference type="PIRSF" id="PIRSF000161">
    <property type="entry name" value="DHPR"/>
    <property type="match status" value="1"/>
</dbReference>
<dbReference type="InterPro" id="IPR022663">
    <property type="entry name" value="DapB_C"/>
</dbReference>
<dbReference type="GO" id="GO:0009089">
    <property type="term" value="P:lysine biosynthetic process via diaminopimelate"/>
    <property type="evidence" value="ECO:0007669"/>
    <property type="project" value="UniProtKB-UniRule"/>
</dbReference>
<comment type="catalytic activity">
    <reaction evidence="11 13">
        <text>(S)-2,3,4,5-tetrahydrodipicolinate + NADP(+) + H2O = (2S,4S)-4-hydroxy-2,3,4,5-tetrahydrodipicolinate + NADPH + H(+)</text>
        <dbReference type="Rhea" id="RHEA:35331"/>
        <dbReference type="ChEBI" id="CHEBI:15377"/>
        <dbReference type="ChEBI" id="CHEBI:15378"/>
        <dbReference type="ChEBI" id="CHEBI:16845"/>
        <dbReference type="ChEBI" id="CHEBI:57783"/>
        <dbReference type="ChEBI" id="CHEBI:58349"/>
        <dbReference type="ChEBI" id="CHEBI:67139"/>
        <dbReference type="EC" id="1.17.1.8"/>
    </reaction>
</comment>
<keyword evidence="2 13" id="KW-0963">Cytoplasm</keyword>
<evidence type="ECO:0000313" key="17">
    <source>
        <dbReference type="Proteomes" id="UP000214689"/>
    </source>
</evidence>
<evidence type="ECO:0000259" key="15">
    <source>
        <dbReference type="Pfam" id="PF05173"/>
    </source>
</evidence>
<evidence type="ECO:0000256" key="10">
    <source>
        <dbReference type="ARBA" id="ARBA00038983"/>
    </source>
</evidence>
<feature type="binding site" evidence="13">
    <location>
        <begin position="164"/>
        <end position="165"/>
    </location>
    <ligand>
        <name>(S)-2,3,4,5-tetrahydrodipicolinate</name>
        <dbReference type="ChEBI" id="CHEBI:16845"/>
    </ligand>
</feature>
<evidence type="ECO:0000256" key="9">
    <source>
        <dbReference type="ARBA" id="ARBA00037922"/>
    </source>
</evidence>
<dbReference type="GO" id="GO:0050661">
    <property type="term" value="F:NADP binding"/>
    <property type="evidence" value="ECO:0007669"/>
    <property type="project" value="UniProtKB-UniRule"/>
</dbReference>
<evidence type="ECO:0000256" key="8">
    <source>
        <dbReference type="ARBA" id="ARBA00023154"/>
    </source>
</evidence>
<name>A0A223ASB3_9FIRM</name>
<proteinExistence type="inferred from homology"/>
<accession>A0A223ASB3</accession>
<feature type="binding site" evidence="13">
    <location>
        <position position="37"/>
    </location>
    <ligand>
        <name>NADP(+)</name>
        <dbReference type="ChEBI" id="CHEBI:58349"/>
    </ligand>
</feature>
<dbReference type="Pfam" id="PF05173">
    <property type="entry name" value="DapB_C"/>
    <property type="match status" value="1"/>
</dbReference>
<feature type="domain" description="Dihydrodipicolinate reductase N-terminal" evidence="14">
    <location>
        <begin position="1"/>
        <end position="124"/>
    </location>
</feature>
<gene>
    <name evidence="13" type="primary">dapB</name>
    <name evidence="16" type="ORF">AXF17_04895</name>
</gene>
<reference evidence="17" key="1">
    <citation type="submission" date="2016-05" db="EMBL/GenBank/DDBJ databases">
        <authorList>
            <person name="Holder M.E."/>
            <person name="Ajami N.J."/>
            <person name="Petrosino J.F."/>
        </authorList>
    </citation>
    <scope>NUCLEOTIDE SEQUENCE [LARGE SCALE GENOMIC DNA]</scope>
    <source>
        <strain evidence="17">ATCC 700696</strain>
    </source>
</reference>
<feature type="domain" description="Dihydrodipicolinate reductase C-terminal" evidence="15">
    <location>
        <begin position="129"/>
        <end position="261"/>
    </location>
</feature>
<dbReference type="PANTHER" id="PTHR20836">
    <property type="entry name" value="DIHYDRODIPICOLINATE REDUCTASE"/>
    <property type="match status" value="1"/>
</dbReference>
<evidence type="ECO:0000256" key="13">
    <source>
        <dbReference type="HAMAP-Rule" id="MF_00102"/>
    </source>
</evidence>
<protein>
    <recommendedName>
        <fullName evidence="10 13">4-hydroxy-tetrahydrodipicolinate reductase</fullName>
        <shortName evidence="13">HTPA reductase</shortName>
        <ecNumber evidence="10 13">1.17.1.8</ecNumber>
    </recommendedName>
</protein>
<dbReference type="SUPFAM" id="SSF55347">
    <property type="entry name" value="Glyceraldehyde-3-phosphate dehydrogenase-like, C-terminal domain"/>
    <property type="match status" value="1"/>
</dbReference>
<keyword evidence="17" id="KW-1185">Reference proteome</keyword>
<evidence type="ECO:0000256" key="6">
    <source>
        <dbReference type="ARBA" id="ARBA00023002"/>
    </source>
</evidence>
<dbReference type="NCBIfam" id="TIGR00036">
    <property type="entry name" value="dapB"/>
    <property type="match status" value="1"/>
</dbReference>
<dbReference type="Proteomes" id="UP000214689">
    <property type="component" value="Chromosome"/>
</dbReference>
<dbReference type="EMBL" id="CP016199">
    <property type="protein sequence ID" value="ASS37850.1"/>
    <property type="molecule type" value="Genomic_DNA"/>
</dbReference>
<comment type="caution">
    <text evidence="13">Lacks conserved residue(s) required for the propagation of feature annotation.</text>
</comment>
<evidence type="ECO:0000256" key="2">
    <source>
        <dbReference type="ARBA" id="ARBA00022490"/>
    </source>
</evidence>
<dbReference type="GO" id="GO:0008839">
    <property type="term" value="F:4-hydroxy-tetrahydrodipicolinate reductase"/>
    <property type="evidence" value="ECO:0007669"/>
    <property type="project" value="UniProtKB-UniRule"/>
</dbReference>
<dbReference type="HAMAP" id="MF_00102">
    <property type="entry name" value="DapB"/>
    <property type="match status" value="1"/>
</dbReference>
<evidence type="ECO:0000256" key="1">
    <source>
        <dbReference type="ARBA" id="ARBA00006642"/>
    </source>
</evidence>
<feature type="binding site" evidence="13">
    <location>
        <begin position="122"/>
        <end position="125"/>
    </location>
    <ligand>
        <name>NAD(+)</name>
        <dbReference type="ChEBI" id="CHEBI:57540"/>
    </ligand>
</feature>
<feature type="active site" description="Proton donor/acceptor" evidence="13">
    <location>
        <position position="154"/>
    </location>
</feature>
<sequence>MKLLVVGPRGKMGRLITAIAADREDIIIVGGVAPADRDYIGKDIGEVAMVGRVLGAPVVSDIEELIDECDVIIDFATVEQAMITLEAAKKHKKSLICGTTGFSQEQRKAFEEAGNIIPVMLAANTSRLVNVMYKLIEDATKLAGDVDVEILDMHDGTKLDSPSGTAKEIGELVAKTRSESLHDVDRYGRQGRCPREHGEIAFHSIRGGDISSSHTTYFVGLGERLEITHHSQSFKCFAAGAVDCAVYLSKQPVGSYTVQDCFGL</sequence>
<evidence type="ECO:0000256" key="5">
    <source>
        <dbReference type="ARBA" id="ARBA00022915"/>
    </source>
</evidence>
<dbReference type="InterPro" id="IPR036291">
    <property type="entry name" value="NAD(P)-bd_dom_sf"/>
</dbReference>
<comment type="similarity">
    <text evidence="1 13">Belongs to the DapB family.</text>
</comment>
<dbReference type="CDD" id="cd02274">
    <property type="entry name" value="DHDPR_N"/>
    <property type="match status" value="1"/>
</dbReference>
<keyword evidence="5 13" id="KW-0220">Diaminopimelate biosynthesis</keyword>
<feature type="binding site" evidence="13">
    <location>
        <begin position="98"/>
        <end position="100"/>
    </location>
    <ligand>
        <name>NAD(+)</name>
        <dbReference type="ChEBI" id="CHEBI:57540"/>
    </ligand>
</feature>
<keyword evidence="3 13" id="KW-0028">Amino-acid biosynthesis</keyword>